<dbReference type="Proteomes" id="UP001291623">
    <property type="component" value="Unassembled WGS sequence"/>
</dbReference>
<reference evidence="6" key="1">
    <citation type="submission" date="2023-12" db="EMBL/GenBank/DDBJ databases">
        <title>Genome assembly of Anisodus tanguticus.</title>
        <authorList>
            <person name="Wang Y.-J."/>
        </authorList>
    </citation>
    <scope>NUCLEOTIDE SEQUENCE</scope>
    <source>
        <strain evidence="6">KB-2021</strain>
        <tissue evidence="6">Leaf</tissue>
    </source>
</reference>
<feature type="compositionally biased region" description="Basic and acidic residues" evidence="4">
    <location>
        <begin position="530"/>
        <end position="540"/>
    </location>
</feature>
<feature type="region of interest" description="Disordered" evidence="4">
    <location>
        <begin position="837"/>
        <end position="897"/>
    </location>
</feature>
<evidence type="ECO:0000256" key="1">
    <source>
        <dbReference type="ARBA" id="ARBA00004123"/>
    </source>
</evidence>
<feature type="compositionally biased region" description="Polar residues" evidence="4">
    <location>
        <begin position="588"/>
        <end position="605"/>
    </location>
</feature>
<feature type="compositionally biased region" description="Low complexity" evidence="4">
    <location>
        <begin position="21"/>
        <end position="31"/>
    </location>
</feature>
<feature type="region of interest" description="Disordered" evidence="4">
    <location>
        <begin position="621"/>
        <end position="641"/>
    </location>
</feature>
<evidence type="ECO:0000313" key="7">
    <source>
        <dbReference type="Proteomes" id="UP001291623"/>
    </source>
</evidence>
<dbReference type="InterPro" id="IPR005818">
    <property type="entry name" value="Histone_H1/H5_H15"/>
</dbReference>
<evidence type="ECO:0000259" key="5">
    <source>
        <dbReference type="PROSITE" id="PS51504"/>
    </source>
</evidence>
<dbReference type="GO" id="GO:0006334">
    <property type="term" value="P:nucleosome assembly"/>
    <property type="evidence" value="ECO:0007669"/>
    <property type="project" value="InterPro"/>
</dbReference>
<feature type="region of interest" description="Disordered" evidence="4">
    <location>
        <begin position="911"/>
        <end position="997"/>
    </location>
</feature>
<dbReference type="AlphaFoldDB" id="A0AAE1SPE3"/>
<dbReference type="GO" id="GO:0003690">
    <property type="term" value="F:double-stranded DNA binding"/>
    <property type="evidence" value="ECO:0007669"/>
    <property type="project" value="TreeGrafter"/>
</dbReference>
<feature type="compositionally biased region" description="Basic and acidic residues" evidence="4">
    <location>
        <begin position="798"/>
        <end position="816"/>
    </location>
</feature>
<sequence>MDLSTLQSTSENPNFPTYNVQQQKQKQIQKNQGKAMDKLREAILELANSEPNVPLSAIQNSVLQQQLNHFLSCLHTAPDHPPYTWMIEQALQELGEEGGSSEDSISKFIKKEYDSLPWAHTTLLKHHLQKMSEKGEVLMIGGRYLLPGDSENLNPKRKRKRKRRRDWEIKQKKLRKLQKEEKRVEHDGVEVVKEQKKFDEQQNEVTINGKHGQENRIREEYGELTGHLNEPSTYKEDGQLSGQKNNVTRNKVRRKRVQRIRVVHKQKGKQQPDATEEIEHLEDPELQQPKLILSRVEETADISNLRPREILENEQPGENLPQILSPEAPPGFEFMAVEEGAAANKVHKSSSVGLDSPKEDHVVHQSSERPAEDQAPRMVDLSGALKQSRESPKQQSLDTERLEEESVAEDLLKTKKQDTERLEEESVAEDLLKTKKQDTERLEDESVAEDLLKTKKQDTERLEDESVAEDLLKTKKQDTERLEEESVAEDLLKTKKQNTERLEDKSVAEDLLKTKKQDTERLEEESLAEDLLKTKKQDTERLEEESIAEDLLKTKNQDTERLVDESVAEDLFKTKKQQKKHHSTHQTNRPTQSLSRAQRKGTVTPNAPIVMALQCQQQERQVELAMESSSEPKQQSFPRKMTRTQLKRIIGSEPAASTDLFSLKHLEQENSPETKQQVGKPCLSKKIGAQQQEQHISEPNQLAIRRKRTRTQQIGIVTQPPSSTDLFASEHLEQENLSETKQQVDKLCGLSEKTGALPNEMIIPDVQGNLDKREVQQLTELSKMEGSHEIVLATVEPSSEKKQQPEEGRSTLKKLNVDDKKPDVLLLQSPPGFEAVSIEKSFQTDRAQRQLKRWSKNPGEPKSVSTSKVEPLPFCASADQHSVQMEEPLSTSKVDPLPLCASADQHFVHMEEPLEMLNSTNPQHEVNLEQPKKQPRVRRPRYKEDGAKPDNSTISALATNEEMLSLDDPQDEVHLNQQKNKRRGRTPKGKEDEADLDSTILKDLVGLSKKQNGRGLGRRRKAQ</sequence>
<dbReference type="PANTHER" id="PTHR11467">
    <property type="entry name" value="HISTONE H1"/>
    <property type="match status" value="1"/>
</dbReference>
<evidence type="ECO:0000256" key="4">
    <source>
        <dbReference type="SAM" id="MobiDB-lite"/>
    </source>
</evidence>
<comment type="subcellular location">
    <subcellularLocation>
        <location evidence="1">Nucleus</location>
    </subcellularLocation>
</comment>
<dbReference type="InterPro" id="IPR036390">
    <property type="entry name" value="WH_DNA-bd_sf"/>
</dbReference>
<dbReference type="Gene3D" id="1.10.10.10">
    <property type="entry name" value="Winged helix-like DNA-binding domain superfamily/Winged helix DNA-binding domain"/>
    <property type="match status" value="1"/>
</dbReference>
<feature type="compositionally biased region" description="Basic and acidic residues" evidence="4">
    <location>
        <begin position="550"/>
        <end position="564"/>
    </location>
</feature>
<keyword evidence="7" id="KW-1185">Reference proteome</keyword>
<evidence type="ECO:0000256" key="3">
    <source>
        <dbReference type="ARBA" id="ARBA00023242"/>
    </source>
</evidence>
<feature type="compositionally biased region" description="Basic residues" evidence="4">
    <location>
        <begin position="574"/>
        <end position="584"/>
    </location>
</feature>
<gene>
    <name evidence="6" type="ORF">RND71_008735</name>
</gene>
<keyword evidence="2" id="KW-0238">DNA-binding</keyword>
<dbReference type="EMBL" id="JAVYJV010000004">
    <property type="protein sequence ID" value="KAK4373351.1"/>
    <property type="molecule type" value="Genomic_DNA"/>
</dbReference>
<dbReference type="PROSITE" id="PS51504">
    <property type="entry name" value="H15"/>
    <property type="match status" value="1"/>
</dbReference>
<dbReference type="SUPFAM" id="SSF46785">
    <property type="entry name" value="Winged helix' DNA-binding domain"/>
    <property type="match status" value="1"/>
</dbReference>
<dbReference type="GO" id="GO:0005730">
    <property type="term" value="C:nucleolus"/>
    <property type="evidence" value="ECO:0007669"/>
    <property type="project" value="TreeGrafter"/>
</dbReference>
<dbReference type="GO" id="GO:0031492">
    <property type="term" value="F:nucleosomal DNA binding"/>
    <property type="evidence" value="ECO:0007669"/>
    <property type="project" value="TreeGrafter"/>
</dbReference>
<evidence type="ECO:0000313" key="6">
    <source>
        <dbReference type="EMBL" id="KAK4373351.1"/>
    </source>
</evidence>
<keyword evidence="3" id="KW-0539">Nucleus</keyword>
<feature type="region of interest" description="Disordered" evidence="4">
    <location>
        <begin position="306"/>
        <end position="429"/>
    </location>
</feature>
<organism evidence="6 7">
    <name type="scientific">Anisodus tanguticus</name>
    <dbReference type="NCBI Taxonomy" id="243964"/>
    <lineage>
        <taxon>Eukaryota</taxon>
        <taxon>Viridiplantae</taxon>
        <taxon>Streptophyta</taxon>
        <taxon>Embryophyta</taxon>
        <taxon>Tracheophyta</taxon>
        <taxon>Spermatophyta</taxon>
        <taxon>Magnoliopsida</taxon>
        <taxon>eudicotyledons</taxon>
        <taxon>Gunneridae</taxon>
        <taxon>Pentapetalae</taxon>
        <taxon>asterids</taxon>
        <taxon>lamiids</taxon>
        <taxon>Solanales</taxon>
        <taxon>Solanaceae</taxon>
        <taxon>Solanoideae</taxon>
        <taxon>Hyoscyameae</taxon>
        <taxon>Anisodus</taxon>
    </lineage>
</organism>
<accession>A0AAE1SPE3</accession>
<dbReference type="Pfam" id="PF00538">
    <property type="entry name" value="Linker_histone"/>
    <property type="match status" value="1"/>
</dbReference>
<feature type="compositionally biased region" description="Polar residues" evidence="4">
    <location>
        <begin position="1"/>
        <end position="20"/>
    </location>
</feature>
<dbReference type="GO" id="GO:0030261">
    <property type="term" value="P:chromosome condensation"/>
    <property type="evidence" value="ECO:0007669"/>
    <property type="project" value="TreeGrafter"/>
</dbReference>
<dbReference type="PANTHER" id="PTHR11467:SF109">
    <property type="entry name" value="H15 DOMAIN-CONTAINING PROTEIN"/>
    <property type="match status" value="1"/>
</dbReference>
<dbReference type="GO" id="GO:0000786">
    <property type="term" value="C:nucleosome"/>
    <property type="evidence" value="ECO:0007669"/>
    <property type="project" value="InterPro"/>
</dbReference>
<feature type="region of interest" description="Disordered" evidence="4">
    <location>
        <begin position="262"/>
        <end position="294"/>
    </location>
</feature>
<feature type="compositionally biased region" description="Polar residues" evidence="4">
    <location>
        <begin position="879"/>
        <end position="893"/>
    </location>
</feature>
<feature type="compositionally biased region" description="Basic and acidic residues" evidence="4">
    <location>
        <begin position="410"/>
        <end position="420"/>
    </location>
</feature>
<feature type="region of interest" description="Disordered" evidence="4">
    <location>
        <begin position="514"/>
        <end position="608"/>
    </location>
</feature>
<comment type="caution">
    <text evidence="6">The sequence shown here is derived from an EMBL/GenBank/DDBJ whole genome shotgun (WGS) entry which is preliminary data.</text>
</comment>
<proteinExistence type="predicted"/>
<dbReference type="GO" id="GO:0045910">
    <property type="term" value="P:negative regulation of DNA recombination"/>
    <property type="evidence" value="ECO:0007669"/>
    <property type="project" value="TreeGrafter"/>
</dbReference>
<dbReference type="InterPro" id="IPR036388">
    <property type="entry name" value="WH-like_DNA-bd_sf"/>
</dbReference>
<name>A0AAE1SPE3_9SOLA</name>
<feature type="region of interest" description="Disordered" evidence="4">
    <location>
        <begin position="1"/>
        <end position="31"/>
    </location>
</feature>
<evidence type="ECO:0000256" key="2">
    <source>
        <dbReference type="ARBA" id="ARBA00023125"/>
    </source>
</evidence>
<feature type="compositionally biased region" description="Basic and acidic residues" evidence="4">
    <location>
        <begin position="356"/>
        <end position="375"/>
    </location>
</feature>
<feature type="domain" description="H15" evidence="5">
    <location>
        <begin position="79"/>
        <end position="148"/>
    </location>
</feature>
<protein>
    <recommendedName>
        <fullName evidence="5">H15 domain-containing protein</fullName>
    </recommendedName>
</protein>
<feature type="compositionally biased region" description="Polar residues" evidence="4">
    <location>
        <begin position="627"/>
        <end position="637"/>
    </location>
</feature>
<dbReference type="SMART" id="SM00526">
    <property type="entry name" value="H15"/>
    <property type="match status" value="1"/>
</dbReference>
<feature type="region of interest" description="Disordered" evidence="4">
    <location>
        <begin position="795"/>
        <end position="816"/>
    </location>
</feature>